<dbReference type="Pfam" id="PF02368">
    <property type="entry name" value="Big_2"/>
    <property type="match status" value="1"/>
</dbReference>
<dbReference type="InterPro" id="IPR008964">
    <property type="entry name" value="Invasin/intimin_cell_adhesion"/>
</dbReference>
<name>A0A174CGP7_9FIRM</name>
<dbReference type="InterPro" id="IPR003343">
    <property type="entry name" value="Big_2"/>
</dbReference>
<reference evidence="3 4" key="1">
    <citation type="submission" date="2015-09" db="EMBL/GenBank/DDBJ databases">
        <authorList>
            <consortium name="Pathogen Informatics"/>
        </authorList>
    </citation>
    <scope>NUCLEOTIDE SEQUENCE [LARGE SCALE GENOMIC DNA]</scope>
    <source>
        <strain evidence="3 4">2789STDY5834861</strain>
    </source>
</reference>
<dbReference type="RefSeq" id="WP_055058104.1">
    <property type="nucleotide sequence ID" value="NZ_CYZP01000015.1"/>
</dbReference>
<proteinExistence type="predicted"/>
<dbReference type="Gene3D" id="2.60.40.1080">
    <property type="match status" value="1"/>
</dbReference>
<keyword evidence="1" id="KW-0732">Signal</keyword>
<organism evidence="3 4">
    <name type="scientific">Blautia obeum</name>
    <dbReference type="NCBI Taxonomy" id="40520"/>
    <lineage>
        <taxon>Bacteria</taxon>
        <taxon>Bacillati</taxon>
        <taxon>Bacillota</taxon>
        <taxon>Clostridia</taxon>
        <taxon>Lachnospirales</taxon>
        <taxon>Lachnospiraceae</taxon>
        <taxon>Blautia</taxon>
    </lineage>
</organism>
<dbReference type="SMART" id="SM00635">
    <property type="entry name" value="BID_2"/>
    <property type="match status" value="1"/>
</dbReference>
<feature type="signal peptide" evidence="1">
    <location>
        <begin position="1"/>
        <end position="30"/>
    </location>
</feature>
<dbReference type="Proteomes" id="UP000095645">
    <property type="component" value="Unassembled WGS sequence"/>
</dbReference>
<dbReference type="AlphaFoldDB" id="A0A174CGP7"/>
<sequence length="263" mass="29145">MKKQLKKHFSFIIAVLMVISLIIIPRTAQAASVKLNKTKLTMNVGGVYHLKVSGTNKKVTWSSTDSKVASVSSGKVKAKKTGTATITAKIGSKKLKCQIKIKDQRALYEKVLLQSGGKCFYLMDIDRNGTPDLIVSSNRGVIVDYSVYTIKNGKVIYAGQCSGKGMNYQILQYNTHYNGIHISWWTNGVGGSGSALWTLSGSKLVSTSRAYCSVAGFQTGKDEQHMKNVSQTSFNSYCDKHFRNCKQYTMWSNTSENRIKHLK</sequence>
<evidence type="ECO:0000313" key="4">
    <source>
        <dbReference type="Proteomes" id="UP000095645"/>
    </source>
</evidence>
<evidence type="ECO:0000259" key="2">
    <source>
        <dbReference type="SMART" id="SM00635"/>
    </source>
</evidence>
<protein>
    <submittedName>
        <fullName evidence="3">Bacterial Ig-like domain (Group 2)</fullName>
    </submittedName>
</protein>
<evidence type="ECO:0000313" key="3">
    <source>
        <dbReference type="EMBL" id="CUO12274.1"/>
    </source>
</evidence>
<feature type="chain" id="PRO_5008019165" evidence="1">
    <location>
        <begin position="31"/>
        <end position="263"/>
    </location>
</feature>
<feature type="domain" description="BIG2" evidence="2">
    <location>
        <begin position="29"/>
        <end position="100"/>
    </location>
</feature>
<dbReference type="EMBL" id="CYZP01000015">
    <property type="protein sequence ID" value="CUO12274.1"/>
    <property type="molecule type" value="Genomic_DNA"/>
</dbReference>
<gene>
    <name evidence="3" type="ORF">ERS852476_01950</name>
</gene>
<accession>A0A174CGP7</accession>
<evidence type="ECO:0000256" key="1">
    <source>
        <dbReference type="SAM" id="SignalP"/>
    </source>
</evidence>
<dbReference type="SUPFAM" id="SSF49373">
    <property type="entry name" value="Invasin/intimin cell-adhesion fragments"/>
    <property type="match status" value="1"/>
</dbReference>